<keyword evidence="2" id="KW-1185">Reference proteome</keyword>
<dbReference type="EMBL" id="ML208616">
    <property type="protein sequence ID" value="TFK61967.1"/>
    <property type="molecule type" value="Genomic_DNA"/>
</dbReference>
<proteinExistence type="predicted"/>
<reference evidence="1 2" key="1">
    <citation type="journal article" date="2019" name="Nat. Ecol. Evol.">
        <title>Megaphylogeny resolves global patterns of mushroom evolution.</title>
        <authorList>
            <person name="Varga T."/>
            <person name="Krizsan K."/>
            <person name="Foldi C."/>
            <person name="Dima B."/>
            <person name="Sanchez-Garcia M."/>
            <person name="Sanchez-Ramirez S."/>
            <person name="Szollosi G.J."/>
            <person name="Szarkandi J.G."/>
            <person name="Papp V."/>
            <person name="Albert L."/>
            <person name="Andreopoulos W."/>
            <person name="Angelini C."/>
            <person name="Antonin V."/>
            <person name="Barry K.W."/>
            <person name="Bougher N.L."/>
            <person name="Buchanan P."/>
            <person name="Buyck B."/>
            <person name="Bense V."/>
            <person name="Catcheside P."/>
            <person name="Chovatia M."/>
            <person name="Cooper J."/>
            <person name="Damon W."/>
            <person name="Desjardin D."/>
            <person name="Finy P."/>
            <person name="Geml J."/>
            <person name="Haridas S."/>
            <person name="Hughes K."/>
            <person name="Justo A."/>
            <person name="Karasinski D."/>
            <person name="Kautmanova I."/>
            <person name="Kiss B."/>
            <person name="Kocsube S."/>
            <person name="Kotiranta H."/>
            <person name="LaButti K.M."/>
            <person name="Lechner B.E."/>
            <person name="Liimatainen K."/>
            <person name="Lipzen A."/>
            <person name="Lukacs Z."/>
            <person name="Mihaltcheva S."/>
            <person name="Morgado L.N."/>
            <person name="Niskanen T."/>
            <person name="Noordeloos M.E."/>
            <person name="Ohm R.A."/>
            <person name="Ortiz-Santana B."/>
            <person name="Ovrebo C."/>
            <person name="Racz N."/>
            <person name="Riley R."/>
            <person name="Savchenko A."/>
            <person name="Shiryaev A."/>
            <person name="Soop K."/>
            <person name="Spirin V."/>
            <person name="Szebenyi C."/>
            <person name="Tomsovsky M."/>
            <person name="Tulloss R.E."/>
            <person name="Uehling J."/>
            <person name="Grigoriev I.V."/>
            <person name="Vagvolgyi C."/>
            <person name="Papp T."/>
            <person name="Martin F.M."/>
            <person name="Miettinen O."/>
            <person name="Hibbett D.S."/>
            <person name="Nagy L.G."/>
        </authorList>
    </citation>
    <scope>NUCLEOTIDE SEQUENCE [LARGE SCALE GENOMIC DNA]</scope>
    <source>
        <strain evidence="1 2">NL-1719</strain>
    </source>
</reference>
<name>A0ACD3A8E1_9AGAR</name>
<evidence type="ECO:0000313" key="1">
    <source>
        <dbReference type="EMBL" id="TFK61967.1"/>
    </source>
</evidence>
<evidence type="ECO:0000313" key="2">
    <source>
        <dbReference type="Proteomes" id="UP000308600"/>
    </source>
</evidence>
<protein>
    <submittedName>
        <fullName evidence="1">Uncharacterized protein</fullName>
    </submittedName>
</protein>
<organism evidence="1 2">
    <name type="scientific">Pluteus cervinus</name>
    <dbReference type="NCBI Taxonomy" id="181527"/>
    <lineage>
        <taxon>Eukaryota</taxon>
        <taxon>Fungi</taxon>
        <taxon>Dikarya</taxon>
        <taxon>Basidiomycota</taxon>
        <taxon>Agaricomycotina</taxon>
        <taxon>Agaricomycetes</taxon>
        <taxon>Agaricomycetidae</taxon>
        <taxon>Agaricales</taxon>
        <taxon>Pluteineae</taxon>
        <taxon>Pluteaceae</taxon>
        <taxon>Pluteus</taxon>
    </lineage>
</organism>
<dbReference type="Proteomes" id="UP000308600">
    <property type="component" value="Unassembled WGS sequence"/>
</dbReference>
<gene>
    <name evidence="1" type="ORF">BDN72DRAFT_413426</name>
</gene>
<accession>A0ACD3A8E1</accession>
<sequence length="205" mass="22835">MKRKERESSVATDIVTTEEVEQEVREKLAAERRKAGKARQLSPSAQHAELLTRPTQDGEEEHNLTTKPRKGINASAAEEAAEEPLPNQHASDPKLAAKESVATESEDDGTEARNGTKRTKRRVIDIATPTDDVALLMADPASSAGPSSLTTRIRVSDPIQMKTKGEKRKREEEDHEPEPEQTGNNKENAERQLRRSKRSKRVISR</sequence>